<sequence length="43" mass="5114">MTEIISIFSIKKRKVLYIKKIPSAQYLLFQHIQKKTTGTKKVY</sequence>
<protein>
    <submittedName>
        <fullName evidence="1">Uncharacterized protein</fullName>
    </submittedName>
</protein>
<dbReference type="Proteomes" id="UP000239549">
    <property type="component" value="Unassembled WGS sequence"/>
</dbReference>
<organism evidence="1 2">
    <name type="scientific">Desulfocucumis palustris</name>
    <dbReference type="NCBI Taxonomy" id="1898651"/>
    <lineage>
        <taxon>Bacteria</taxon>
        <taxon>Bacillati</taxon>
        <taxon>Bacillota</taxon>
        <taxon>Clostridia</taxon>
        <taxon>Eubacteriales</taxon>
        <taxon>Desulfocucumaceae</taxon>
        <taxon>Desulfocucumis</taxon>
    </lineage>
</organism>
<evidence type="ECO:0000313" key="2">
    <source>
        <dbReference type="Proteomes" id="UP000239549"/>
    </source>
</evidence>
<gene>
    <name evidence="1" type="ORF">DCCM_4254</name>
</gene>
<comment type="caution">
    <text evidence="1">The sequence shown here is derived from an EMBL/GenBank/DDBJ whole genome shotgun (WGS) entry which is preliminary data.</text>
</comment>
<name>A0A2L2XMF4_9FIRM</name>
<reference evidence="2" key="1">
    <citation type="submission" date="2018-02" db="EMBL/GenBank/DDBJ databases">
        <title>Genome sequence of Desulfocucumis palustris strain NAW-5.</title>
        <authorList>
            <person name="Watanabe M."/>
            <person name="Kojima H."/>
            <person name="Fukui M."/>
        </authorList>
    </citation>
    <scope>NUCLEOTIDE SEQUENCE [LARGE SCALE GENOMIC DNA]</scope>
    <source>
        <strain evidence="2">NAW-5</strain>
    </source>
</reference>
<dbReference type="EMBL" id="BFAV01000157">
    <property type="protein sequence ID" value="GBF35131.1"/>
    <property type="molecule type" value="Genomic_DNA"/>
</dbReference>
<accession>A0A2L2XMF4</accession>
<evidence type="ECO:0000313" key="1">
    <source>
        <dbReference type="EMBL" id="GBF35131.1"/>
    </source>
</evidence>
<keyword evidence="2" id="KW-1185">Reference proteome</keyword>
<proteinExistence type="predicted"/>
<dbReference type="AlphaFoldDB" id="A0A2L2XMF4"/>